<reference evidence="7 8" key="1">
    <citation type="submission" date="2018-05" db="EMBL/GenBank/DDBJ databases">
        <title>Draft genome sequence of Streptococcus panodentis CCUG 70867T.</title>
        <authorList>
            <person name="Salva-Serra F."/>
            <person name="Mendez V."/>
            <person name="Jaen-Luchoro D."/>
            <person name="Gonzales-Siles L."/>
            <person name="Karlsson R."/>
            <person name="Engstrom-Jakobsson H."/>
            <person name="Busquets A."/>
            <person name="Gomila M."/>
            <person name="Pineiro-Iglesias B."/>
            <person name="Bennasar-Figueras A."/>
            <person name="Seeger M."/>
            <person name="Moore E."/>
        </authorList>
    </citation>
    <scope>NUCLEOTIDE SEQUENCE [LARGE SCALE GENOMIC DNA]</scope>
    <source>
        <strain evidence="7 8">CCUG 70867</strain>
    </source>
</reference>
<evidence type="ECO:0000313" key="8">
    <source>
        <dbReference type="Proteomes" id="UP001519349"/>
    </source>
</evidence>
<dbReference type="Proteomes" id="UP001519349">
    <property type="component" value="Unassembled WGS sequence"/>
</dbReference>
<keyword evidence="5" id="KW-0067">ATP-binding</keyword>
<dbReference type="SUPFAM" id="SSF53613">
    <property type="entry name" value="Ribokinase-like"/>
    <property type="match status" value="1"/>
</dbReference>
<dbReference type="InterPro" id="IPR029056">
    <property type="entry name" value="Ribokinase-like"/>
</dbReference>
<accession>A0ABS5B040</accession>
<dbReference type="NCBIfam" id="NF005491">
    <property type="entry name" value="PRK07105.1"/>
    <property type="match status" value="1"/>
</dbReference>
<evidence type="ECO:0000313" key="7">
    <source>
        <dbReference type="EMBL" id="MBP2622202.1"/>
    </source>
</evidence>
<keyword evidence="2" id="KW-0808">Transferase</keyword>
<evidence type="ECO:0000256" key="1">
    <source>
        <dbReference type="ARBA" id="ARBA00012104"/>
    </source>
</evidence>
<evidence type="ECO:0000256" key="4">
    <source>
        <dbReference type="ARBA" id="ARBA00022777"/>
    </source>
</evidence>
<dbReference type="PROSITE" id="PS51257">
    <property type="entry name" value="PROKAR_LIPOPROTEIN"/>
    <property type="match status" value="1"/>
</dbReference>
<keyword evidence="4 7" id="KW-0418">Kinase</keyword>
<evidence type="ECO:0000256" key="2">
    <source>
        <dbReference type="ARBA" id="ARBA00022679"/>
    </source>
</evidence>
<comment type="caution">
    <text evidence="7">The sequence shown here is derived from an EMBL/GenBank/DDBJ whole genome shotgun (WGS) entry which is preliminary data.</text>
</comment>
<protein>
    <recommendedName>
        <fullName evidence="1">pyridoxal kinase</fullName>
        <ecNumber evidence="1">2.7.1.35</ecNumber>
    </recommendedName>
</protein>
<evidence type="ECO:0000259" key="6">
    <source>
        <dbReference type="Pfam" id="PF08543"/>
    </source>
</evidence>
<dbReference type="GO" id="GO:0016301">
    <property type="term" value="F:kinase activity"/>
    <property type="evidence" value="ECO:0007669"/>
    <property type="project" value="UniProtKB-KW"/>
</dbReference>
<proteinExistence type="predicted"/>
<dbReference type="PANTHER" id="PTHR10534:SF2">
    <property type="entry name" value="PYRIDOXAL KINASE"/>
    <property type="match status" value="1"/>
</dbReference>
<dbReference type="RefSeq" id="WP_209552106.1">
    <property type="nucleotide sequence ID" value="NZ_QFAY01000038.1"/>
</dbReference>
<name>A0ABS5B040_9STRE</name>
<dbReference type="Pfam" id="PF08543">
    <property type="entry name" value="Phos_pyr_kin"/>
    <property type="match status" value="1"/>
</dbReference>
<dbReference type="EMBL" id="QFAY01000038">
    <property type="protein sequence ID" value="MBP2622202.1"/>
    <property type="molecule type" value="Genomic_DNA"/>
</dbReference>
<keyword evidence="8" id="KW-1185">Reference proteome</keyword>
<feature type="domain" description="Pyridoxamine kinase/Phosphomethylpyrimidine kinase" evidence="6">
    <location>
        <begin position="64"/>
        <end position="255"/>
    </location>
</feature>
<dbReference type="PANTHER" id="PTHR10534">
    <property type="entry name" value="PYRIDOXAL KINASE"/>
    <property type="match status" value="1"/>
</dbReference>
<dbReference type="Gene3D" id="3.40.1190.20">
    <property type="match status" value="1"/>
</dbReference>
<organism evidence="7 8">
    <name type="scientific">Streptococcus panodentis</name>
    <dbReference type="NCBI Taxonomy" id="1581472"/>
    <lineage>
        <taxon>Bacteria</taxon>
        <taxon>Bacillati</taxon>
        <taxon>Bacillota</taxon>
        <taxon>Bacilli</taxon>
        <taxon>Lactobacillales</taxon>
        <taxon>Streptococcaceae</taxon>
        <taxon>Streptococcus</taxon>
    </lineage>
</organism>
<sequence length="301" mass="32838">MTKPLIVANDIAGLGKVATAAALPLLAACQIETALLPTVLLSSHTGGFPDVYVEDYTQGLQAFLQQWRSLEQDFSALLTGYLAGPEQLSSILDFAKEKNLPLLADPVMGDKGRLYHGFDQQYVKAMRQLVSQAHLVLPNLTEAALLLDRPYSGELLPEAVLEEICRELAGLGAKQVLLTGVQTAEDQIGFAYYDSETGSFCIFQGSRLPQHFYGTGDMVTALAAAAFIQKVPLEQMLPLILDFVSRSLLSTVERGADLRLGVFYQPHLAQLWTDFQRLAAVDSRCQPRLKHPRPSLGHAAG</sequence>
<evidence type="ECO:0000256" key="3">
    <source>
        <dbReference type="ARBA" id="ARBA00022741"/>
    </source>
</evidence>
<gene>
    <name evidence="7" type="ORF">DHL47_12905</name>
</gene>
<dbReference type="EC" id="2.7.1.35" evidence="1"/>
<dbReference type="InterPro" id="IPR004625">
    <property type="entry name" value="PyrdxlKinase"/>
</dbReference>
<dbReference type="InterPro" id="IPR013749">
    <property type="entry name" value="PM/HMP-P_kinase-1"/>
</dbReference>
<keyword evidence="3" id="KW-0547">Nucleotide-binding</keyword>
<evidence type="ECO:0000256" key="5">
    <source>
        <dbReference type="ARBA" id="ARBA00022840"/>
    </source>
</evidence>